<reference evidence="1" key="1">
    <citation type="journal article" date="2015" name="Nature">
        <title>Complex archaea that bridge the gap between prokaryotes and eukaryotes.</title>
        <authorList>
            <person name="Spang A."/>
            <person name="Saw J.H."/>
            <person name="Jorgensen S.L."/>
            <person name="Zaremba-Niedzwiedzka K."/>
            <person name="Martijn J."/>
            <person name="Lind A.E."/>
            <person name="van Eijk R."/>
            <person name="Schleper C."/>
            <person name="Guy L."/>
            <person name="Ettema T.J."/>
        </authorList>
    </citation>
    <scope>NUCLEOTIDE SEQUENCE</scope>
</reference>
<comment type="caution">
    <text evidence="1">The sequence shown here is derived from an EMBL/GenBank/DDBJ whole genome shotgun (WGS) entry which is preliminary data.</text>
</comment>
<protein>
    <submittedName>
        <fullName evidence="1">Uncharacterized protein</fullName>
    </submittedName>
</protein>
<organism evidence="1">
    <name type="scientific">marine sediment metagenome</name>
    <dbReference type="NCBI Taxonomy" id="412755"/>
    <lineage>
        <taxon>unclassified sequences</taxon>
        <taxon>metagenomes</taxon>
        <taxon>ecological metagenomes</taxon>
    </lineage>
</organism>
<proteinExistence type="predicted"/>
<evidence type="ECO:0000313" key="1">
    <source>
        <dbReference type="EMBL" id="KKN77980.1"/>
    </source>
</evidence>
<sequence>MKCKEGCVFFEAAVTKGLQGEGRCEIKLPAGLDTLLEERWIWGLDEVTGCDLGRPKKE</sequence>
<gene>
    <name evidence="1" type="ORF">LCGC14_0355450</name>
</gene>
<name>A0A0F9T9T3_9ZZZZ</name>
<dbReference type="EMBL" id="LAZR01000271">
    <property type="protein sequence ID" value="KKN77980.1"/>
    <property type="molecule type" value="Genomic_DNA"/>
</dbReference>
<dbReference type="AlphaFoldDB" id="A0A0F9T9T3"/>
<accession>A0A0F9T9T3</accession>